<feature type="region of interest" description="Disordered" evidence="1">
    <location>
        <begin position="523"/>
        <end position="560"/>
    </location>
</feature>
<dbReference type="SMART" id="SM00060">
    <property type="entry name" value="FN3"/>
    <property type="match status" value="1"/>
</dbReference>
<keyword evidence="2" id="KW-0732">Signal</keyword>
<proteinExistence type="predicted"/>
<feature type="signal peptide" evidence="2">
    <location>
        <begin position="1"/>
        <end position="21"/>
    </location>
</feature>
<dbReference type="InterPro" id="IPR013783">
    <property type="entry name" value="Ig-like_fold"/>
</dbReference>
<evidence type="ECO:0000256" key="1">
    <source>
        <dbReference type="SAM" id="MobiDB-lite"/>
    </source>
</evidence>
<evidence type="ECO:0000313" key="5">
    <source>
        <dbReference type="EMBL" id="CAC5390952.1"/>
    </source>
</evidence>
<dbReference type="EMBL" id="CACVKT020004646">
    <property type="protein sequence ID" value="CAC5390952.1"/>
    <property type="molecule type" value="Genomic_DNA"/>
</dbReference>
<keyword evidence="6" id="KW-1185">Reference proteome</keyword>
<accession>A0A6J8C5I1</accession>
<feature type="chain" id="PRO_5026801790" evidence="2">
    <location>
        <begin position="22"/>
        <end position="628"/>
    </location>
</feature>
<evidence type="ECO:0000259" key="4">
    <source>
        <dbReference type="PROSITE" id="PS50853"/>
    </source>
</evidence>
<dbReference type="InterPro" id="IPR003961">
    <property type="entry name" value="FN3_dom"/>
</dbReference>
<name>A0A6J8C5I1_MYTCO</name>
<dbReference type="Pfam" id="PF00041">
    <property type="entry name" value="fn3"/>
    <property type="match status" value="1"/>
</dbReference>
<protein>
    <submittedName>
        <fullName evidence="5">Uncharacterized protein</fullName>
    </submittedName>
</protein>
<dbReference type="InterPro" id="IPR036116">
    <property type="entry name" value="FN3_sf"/>
</dbReference>
<dbReference type="Proteomes" id="UP000507470">
    <property type="component" value="Unassembled WGS sequence"/>
</dbReference>
<dbReference type="InterPro" id="IPR007110">
    <property type="entry name" value="Ig-like_dom"/>
</dbReference>
<dbReference type="OrthoDB" id="6272054at2759"/>
<dbReference type="AlphaFoldDB" id="A0A6J8C5I1"/>
<gene>
    <name evidence="5" type="ORF">MCOR_25998</name>
</gene>
<sequence length="628" mass="70972">MEDKLIYCYLYLLIILSSGHGKPILSTPLGKFAVLGKTYSIGCEFDTSTSFALTKDGNVEVEVERRTCFNIRSVKNYLLQCNTSGDLTVTIQAKEVTHYLDNTTWQCSDKISQSLPFQLRVYTPPTNGPLTGIKDGNRPFKFGDVVTYMCTVIGGFPRPRLSWNCIVPIASKKSIYDDKTSRETLEIQINISKSYHYNYNCKCVAEHKAWSGPQQNSSIPVLIKTVPIIGKNNRNLYTAGPGMPVTITVDYYAYPGNTSVVVNKKDYTAIESENRTTTIYAKSNVVFNTQGQRYQYEGESVYWTLGMFNETDYGPYKMVLQNEEGVTYFTFDIKSQGPPSEPYNVNVSDITSYGFTATFSPGFDGGYIQTFCISHWPLNDYKRRRTVKSSRISIKVRGLFSLTDYQFTLYAENKKGRSLASHKDPLVARTTIGEGEGSHKLIHIVYFVSLSIVFCYKQKTFTPEVPPYIPPRATLNTDRAVYTDRAVFRRSQGLPDSETVERMTSRKSRYLPDCNVISDVHEAVSRSTSNIPNGNNQTSSRASDEQQQVRQSATTFPRELNYPHIEIRHQGPRTSPALHRTRTNYSQIYFNDRISAVPESIDVEEDGDSGNYGQIFFQTVTLPPHAAK</sequence>
<organism evidence="5 6">
    <name type="scientific">Mytilus coruscus</name>
    <name type="common">Sea mussel</name>
    <dbReference type="NCBI Taxonomy" id="42192"/>
    <lineage>
        <taxon>Eukaryota</taxon>
        <taxon>Metazoa</taxon>
        <taxon>Spiralia</taxon>
        <taxon>Lophotrochozoa</taxon>
        <taxon>Mollusca</taxon>
        <taxon>Bivalvia</taxon>
        <taxon>Autobranchia</taxon>
        <taxon>Pteriomorphia</taxon>
        <taxon>Mytilida</taxon>
        <taxon>Mytiloidea</taxon>
        <taxon>Mytilidae</taxon>
        <taxon>Mytilinae</taxon>
        <taxon>Mytilus</taxon>
    </lineage>
</organism>
<evidence type="ECO:0000313" key="6">
    <source>
        <dbReference type="Proteomes" id="UP000507470"/>
    </source>
</evidence>
<evidence type="ECO:0000256" key="2">
    <source>
        <dbReference type="SAM" id="SignalP"/>
    </source>
</evidence>
<dbReference type="CDD" id="cd00063">
    <property type="entry name" value="FN3"/>
    <property type="match status" value="1"/>
</dbReference>
<evidence type="ECO:0000259" key="3">
    <source>
        <dbReference type="PROSITE" id="PS50835"/>
    </source>
</evidence>
<dbReference type="SUPFAM" id="SSF49265">
    <property type="entry name" value="Fibronectin type III"/>
    <property type="match status" value="1"/>
</dbReference>
<feature type="compositionally biased region" description="Polar residues" evidence="1">
    <location>
        <begin position="525"/>
        <end position="555"/>
    </location>
</feature>
<feature type="domain" description="Ig-like" evidence="3">
    <location>
        <begin position="125"/>
        <end position="201"/>
    </location>
</feature>
<dbReference type="PROSITE" id="PS50835">
    <property type="entry name" value="IG_LIKE"/>
    <property type="match status" value="1"/>
</dbReference>
<dbReference type="PROSITE" id="PS50853">
    <property type="entry name" value="FN3"/>
    <property type="match status" value="1"/>
</dbReference>
<reference evidence="5 6" key="1">
    <citation type="submission" date="2020-06" db="EMBL/GenBank/DDBJ databases">
        <authorList>
            <person name="Li R."/>
            <person name="Bekaert M."/>
        </authorList>
    </citation>
    <scope>NUCLEOTIDE SEQUENCE [LARGE SCALE GENOMIC DNA]</scope>
    <source>
        <strain evidence="6">wild</strain>
    </source>
</reference>
<dbReference type="Gene3D" id="2.60.40.10">
    <property type="entry name" value="Immunoglobulins"/>
    <property type="match status" value="2"/>
</dbReference>
<feature type="domain" description="Fibronectin type-III" evidence="4">
    <location>
        <begin position="341"/>
        <end position="433"/>
    </location>
</feature>